<name>A0A1C3WMM3_9HYPH</name>
<protein>
    <recommendedName>
        <fullName evidence="3">Transcriptional regulator</fullName>
    </recommendedName>
</protein>
<proteinExistence type="predicted"/>
<accession>A0A1C3WMM3</accession>
<sequence>MKPQTDHAIDELMSRPLSERARGFLREVQFAGGRVEIATGLGRRQLALECRRCGYVHISQDERTAKLTGLGQAYLNRLMRAN</sequence>
<dbReference type="EMBL" id="FMAF01000013">
    <property type="protein sequence ID" value="SCB41332.1"/>
    <property type="molecule type" value="Genomic_DNA"/>
</dbReference>
<dbReference type="Proteomes" id="UP000199205">
    <property type="component" value="Unassembled WGS sequence"/>
</dbReference>
<dbReference type="RefSeq" id="WP_092575178.1">
    <property type="nucleotide sequence ID" value="NZ_FMAF01000013.1"/>
</dbReference>
<evidence type="ECO:0000313" key="2">
    <source>
        <dbReference type="Proteomes" id="UP000199205"/>
    </source>
</evidence>
<evidence type="ECO:0000313" key="1">
    <source>
        <dbReference type="EMBL" id="SCB41332.1"/>
    </source>
</evidence>
<organism evidence="1 2">
    <name type="scientific">Rhizobium lusitanum</name>
    <dbReference type="NCBI Taxonomy" id="293958"/>
    <lineage>
        <taxon>Bacteria</taxon>
        <taxon>Pseudomonadati</taxon>
        <taxon>Pseudomonadota</taxon>
        <taxon>Alphaproteobacteria</taxon>
        <taxon>Hyphomicrobiales</taxon>
        <taxon>Rhizobiaceae</taxon>
        <taxon>Rhizobium/Agrobacterium group</taxon>
        <taxon>Rhizobium</taxon>
    </lineage>
</organism>
<evidence type="ECO:0008006" key="3">
    <source>
        <dbReference type="Google" id="ProtNLM"/>
    </source>
</evidence>
<gene>
    <name evidence="1" type="ORF">GA0061101_113157</name>
</gene>
<dbReference type="OrthoDB" id="8394452at2"/>
<reference evidence="1 2" key="1">
    <citation type="submission" date="2016-08" db="EMBL/GenBank/DDBJ databases">
        <authorList>
            <person name="Seilhamer J.J."/>
        </authorList>
    </citation>
    <scope>NUCLEOTIDE SEQUENCE [LARGE SCALE GENOMIC DNA]</scope>
    <source>
        <strain evidence="1 2">P1-7</strain>
    </source>
</reference>
<dbReference type="AlphaFoldDB" id="A0A1C3WMM3"/>